<name>A0A3S2UH76_ORYJA</name>
<reference evidence="6 7" key="1">
    <citation type="submission" date="2018-11" db="EMBL/GenBank/DDBJ databases">
        <authorList>
            <person name="Lopez-Roques C."/>
            <person name="Donnadieu C."/>
            <person name="Bouchez O."/>
            <person name="Klopp C."/>
            <person name="Cabau C."/>
            <person name="Zahm M."/>
        </authorList>
    </citation>
    <scope>NUCLEOTIDE SEQUENCE [LARGE SCALE GENOMIC DNA]</scope>
    <source>
        <strain evidence="6">RS831</strain>
        <tissue evidence="6">Whole body</tissue>
    </source>
</reference>
<keyword evidence="2" id="KW-0963">Cytoplasm</keyword>
<dbReference type="InterPro" id="IPR050964">
    <property type="entry name" value="Striated_Muscle_Regulatory"/>
</dbReference>
<sequence length="209" mass="23550">MWKRGKNSSQSSNRPCFSLVHQYIQRFNEVSGNKTAAIRRRSKTPGVMITQYSASLPEGKSTPDFQCKPVPVSVQEGKLAVFKAVVTGDPKPDVLWRRAKGTTTDKEKFQRKYDESTGEHILEIYKVTAAESDTYKCSAVNEYGKAVCTTTLSVIDETTAPADFRKLLRKSKEEKADGENDEKFWDALLNAERKDYEQSAKKTASQTYT</sequence>
<dbReference type="GO" id="GO:0031430">
    <property type="term" value="C:M band"/>
    <property type="evidence" value="ECO:0007669"/>
    <property type="project" value="TreeGrafter"/>
</dbReference>
<organism evidence="6 7">
    <name type="scientific">Oryzias javanicus</name>
    <name type="common">Javanese ricefish</name>
    <name type="synonym">Aplocheilus javanicus</name>
    <dbReference type="NCBI Taxonomy" id="123683"/>
    <lineage>
        <taxon>Eukaryota</taxon>
        <taxon>Metazoa</taxon>
        <taxon>Chordata</taxon>
        <taxon>Craniata</taxon>
        <taxon>Vertebrata</taxon>
        <taxon>Euteleostomi</taxon>
        <taxon>Actinopterygii</taxon>
        <taxon>Neopterygii</taxon>
        <taxon>Teleostei</taxon>
        <taxon>Neoteleostei</taxon>
        <taxon>Acanthomorphata</taxon>
        <taxon>Ovalentaria</taxon>
        <taxon>Atherinomorphae</taxon>
        <taxon>Beloniformes</taxon>
        <taxon>Adrianichthyidae</taxon>
        <taxon>Oryziinae</taxon>
        <taxon>Oryzias</taxon>
    </lineage>
</organism>
<reference evidence="6 7" key="2">
    <citation type="submission" date="2019-01" db="EMBL/GenBank/DDBJ databases">
        <title>A chromosome length genome reference of the Java medaka (oryzias javanicus).</title>
        <authorList>
            <person name="Herpin A."/>
            <person name="Takehana Y."/>
            <person name="Naruse K."/>
            <person name="Ansai S."/>
            <person name="Kawaguchi M."/>
        </authorList>
    </citation>
    <scope>NUCLEOTIDE SEQUENCE [LARGE SCALE GENOMIC DNA]</scope>
    <source>
        <strain evidence="6">RS831</strain>
        <tissue evidence="6">Whole body</tissue>
    </source>
</reference>
<dbReference type="GO" id="GO:0045214">
    <property type="term" value="P:sarcomere organization"/>
    <property type="evidence" value="ECO:0007669"/>
    <property type="project" value="TreeGrafter"/>
</dbReference>
<dbReference type="Gene3D" id="2.60.40.10">
    <property type="entry name" value="Immunoglobulins"/>
    <property type="match status" value="1"/>
</dbReference>
<keyword evidence="4" id="KW-0393">Immunoglobulin domain</keyword>
<dbReference type="Pfam" id="PF07679">
    <property type="entry name" value="I-set"/>
    <property type="match status" value="1"/>
</dbReference>
<keyword evidence="3" id="KW-0677">Repeat</keyword>
<evidence type="ECO:0000259" key="5">
    <source>
        <dbReference type="PROSITE" id="PS50835"/>
    </source>
</evidence>
<dbReference type="InterPro" id="IPR036179">
    <property type="entry name" value="Ig-like_dom_sf"/>
</dbReference>
<dbReference type="FunFam" id="2.60.40.10:FF:000425">
    <property type="entry name" value="Myosin light chain kinase"/>
    <property type="match status" value="1"/>
</dbReference>
<evidence type="ECO:0000256" key="2">
    <source>
        <dbReference type="ARBA" id="ARBA00022490"/>
    </source>
</evidence>
<feature type="domain" description="Ig-like" evidence="5">
    <location>
        <begin position="45"/>
        <end position="153"/>
    </location>
</feature>
<dbReference type="InterPro" id="IPR013783">
    <property type="entry name" value="Ig-like_fold"/>
</dbReference>
<evidence type="ECO:0000313" key="6">
    <source>
        <dbReference type="EMBL" id="RVE70877.1"/>
    </source>
</evidence>
<evidence type="ECO:0000313" key="7">
    <source>
        <dbReference type="Proteomes" id="UP000283210"/>
    </source>
</evidence>
<dbReference type="InterPro" id="IPR003599">
    <property type="entry name" value="Ig_sub"/>
</dbReference>
<dbReference type="PANTHER" id="PTHR13817:SF180">
    <property type="entry name" value="IMMUNOGLOBULIN-LIKE AND FIBRONECTIN TYPE III DOMAIN-CONTAINING 1, TANDEM DUPLICATE 3-RELATED"/>
    <property type="match status" value="1"/>
</dbReference>
<dbReference type="InterPro" id="IPR007110">
    <property type="entry name" value="Ig-like_dom"/>
</dbReference>
<evidence type="ECO:0000256" key="4">
    <source>
        <dbReference type="ARBA" id="ARBA00023319"/>
    </source>
</evidence>
<dbReference type="PROSITE" id="PS50835">
    <property type="entry name" value="IG_LIKE"/>
    <property type="match status" value="1"/>
</dbReference>
<dbReference type="AlphaFoldDB" id="A0A3S2UH76"/>
<keyword evidence="7" id="KW-1185">Reference proteome</keyword>
<comment type="subcellular location">
    <subcellularLocation>
        <location evidence="1">Cytoplasm</location>
    </subcellularLocation>
</comment>
<dbReference type="SUPFAM" id="SSF48726">
    <property type="entry name" value="Immunoglobulin"/>
    <property type="match status" value="1"/>
</dbReference>
<accession>A0A3S2UH76</accession>
<evidence type="ECO:0000256" key="1">
    <source>
        <dbReference type="ARBA" id="ARBA00004496"/>
    </source>
</evidence>
<evidence type="ECO:0000256" key="3">
    <source>
        <dbReference type="ARBA" id="ARBA00022737"/>
    </source>
</evidence>
<dbReference type="EMBL" id="CM012443">
    <property type="protein sequence ID" value="RVE70877.1"/>
    <property type="molecule type" value="Genomic_DNA"/>
</dbReference>
<dbReference type="OrthoDB" id="504170at2759"/>
<dbReference type="Proteomes" id="UP000283210">
    <property type="component" value="Chromosome 7"/>
</dbReference>
<dbReference type="InterPro" id="IPR013098">
    <property type="entry name" value="Ig_I-set"/>
</dbReference>
<dbReference type="SMART" id="SM00409">
    <property type="entry name" value="IG"/>
    <property type="match status" value="1"/>
</dbReference>
<protein>
    <recommendedName>
        <fullName evidence="5">Ig-like domain-containing protein</fullName>
    </recommendedName>
</protein>
<dbReference type="PANTHER" id="PTHR13817">
    <property type="entry name" value="TITIN"/>
    <property type="match status" value="1"/>
</dbReference>
<proteinExistence type="predicted"/>
<gene>
    <name evidence="6" type="ORF">OJAV_G00068260</name>
</gene>